<dbReference type="InterPro" id="IPR036259">
    <property type="entry name" value="MFS_trans_sf"/>
</dbReference>
<gene>
    <name evidence="2" type="ORF">SAMN06265221_103111</name>
</gene>
<evidence type="ECO:0000256" key="1">
    <source>
        <dbReference type="SAM" id="Phobius"/>
    </source>
</evidence>
<dbReference type="RefSeq" id="WP_142661990.1">
    <property type="nucleotide sequence ID" value="NZ_FXTK01000003.1"/>
</dbReference>
<reference evidence="2 3" key="1">
    <citation type="submission" date="2017-05" db="EMBL/GenBank/DDBJ databases">
        <authorList>
            <person name="Varghese N."/>
            <person name="Submissions S."/>
        </authorList>
    </citation>
    <scope>NUCLEOTIDE SEQUENCE [LARGE SCALE GENOMIC DNA]</scope>
    <source>
        <strain evidence="2 3">DSM 100094</strain>
    </source>
</reference>
<dbReference type="Pfam" id="PF07332">
    <property type="entry name" value="Phage_holin_3_6"/>
    <property type="match status" value="1"/>
</dbReference>
<accession>A0A521BVD9</accession>
<organism evidence="2 3">
    <name type="scientific">Paracoccus laeviglucosivorans</name>
    <dbReference type="NCBI Taxonomy" id="1197861"/>
    <lineage>
        <taxon>Bacteria</taxon>
        <taxon>Pseudomonadati</taxon>
        <taxon>Pseudomonadota</taxon>
        <taxon>Alphaproteobacteria</taxon>
        <taxon>Rhodobacterales</taxon>
        <taxon>Paracoccaceae</taxon>
        <taxon>Paracoccus</taxon>
    </lineage>
</organism>
<evidence type="ECO:0000313" key="2">
    <source>
        <dbReference type="EMBL" id="SMO50380.1"/>
    </source>
</evidence>
<dbReference type="AlphaFoldDB" id="A0A521BVD9"/>
<proteinExistence type="predicted"/>
<dbReference type="EMBL" id="FXTK01000003">
    <property type="protein sequence ID" value="SMO50380.1"/>
    <property type="molecule type" value="Genomic_DNA"/>
</dbReference>
<name>A0A521BVD9_9RHOB</name>
<feature type="transmembrane region" description="Helical" evidence="1">
    <location>
        <begin position="21"/>
        <end position="43"/>
    </location>
</feature>
<dbReference type="OrthoDB" id="7773672at2"/>
<evidence type="ECO:0000313" key="3">
    <source>
        <dbReference type="Proteomes" id="UP000319014"/>
    </source>
</evidence>
<protein>
    <submittedName>
        <fullName evidence="2">Holin-X, holin superfamily III</fullName>
    </submittedName>
</protein>
<keyword evidence="1" id="KW-1133">Transmembrane helix</keyword>
<keyword evidence="1" id="KW-0472">Membrane</keyword>
<keyword evidence="3" id="KW-1185">Reference proteome</keyword>
<sequence length="241" mass="26244">MFAYARNMQLALTDKLRRVGLASGAGVAMLLGAGFLLAALWTYLAHHLGWGSMNASLAMGGVLVLIGVILLMMARKERHRAPSSEELRTEVQEQLNLLANTAVTRVSDAADAALGRVSAKADEFMGKAENRAHSLADDLSYRANRMADHAEARVYSATRHIGEDTVRKLGIPPQIVSLAGRKLGAARDGGIGTYAPLLGAFAVGITLASRLQDWRHRDDDADDDFDDGYDDWNDDDQTWHR</sequence>
<dbReference type="InterPro" id="IPR009937">
    <property type="entry name" value="Phage_holin_3_6"/>
</dbReference>
<dbReference type="SUPFAM" id="SSF103473">
    <property type="entry name" value="MFS general substrate transporter"/>
    <property type="match status" value="1"/>
</dbReference>
<dbReference type="Proteomes" id="UP000319014">
    <property type="component" value="Unassembled WGS sequence"/>
</dbReference>
<feature type="transmembrane region" description="Helical" evidence="1">
    <location>
        <begin position="55"/>
        <end position="74"/>
    </location>
</feature>
<keyword evidence="1" id="KW-0812">Transmembrane</keyword>